<evidence type="ECO:0000313" key="7">
    <source>
        <dbReference type="Proteomes" id="UP000229757"/>
    </source>
</evidence>
<dbReference type="SMART" id="SM00342">
    <property type="entry name" value="HTH_ARAC"/>
    <property type="match status" value="1"/>
</dbReference>
<keyword evidence="2" id="KW-0238">DNA-binding</keyword>
<keyword evidence="7" id="KW-1185">Reference proteome</keyword>
<dbReference type="EMBL" id="CP011797">
    <property type="protein sequence ID" value="ATX75958.1"/>
    <property type="molecule type" value="Genomic_DNA"/>
</dbReference>
<dbReference type="InterPro" id="IPR003313">
    <property type="entry name" value="AraC-bd"/>
</dbReference>
<evidence type="ECO:0000256" key="4">
    <source>
        <dbReference type="ARBA" id="ARBA00023163"/>
    </source>
</evidence>
<dbReference type="Pfam" id="PF02311">
    <property type="entry name" value="AraC_binding"/>
    <property type="match status" value="1"/>
</dbReference>
<gene>
    <name evidence="6" type="ORF">REIFOR_00790</name>
</gene>
<dbReference type="InterPro" id="IPR018060">
    <property type="entry name" value="HTH_AraC"/>
</dbReference>
<organism evidence="6 7">
    <name type="scientific">Reinekea forsetii</name>
    <dbReference type="NCBI Taxonomy" id="1336806"/>
    <lineage>
        <taxon>Bacteria</taxon>
        <taxon>Pseudomonadati</taxon>
        <taxon>Pseudomonadota</taxon>
        <taxon>Gammaproteobacteria</taxon>
        <taxon>Oceanospirillales</taxon>
        <taxon>Saccharospirillaceae</taxon>
        <taxon>Reinekea</taxon>
    </lineage>
</organism>
<dbReference type="Gene3D" id="2.60.120.280">
    <property type="entry name" value="Regulatory protein AraC"/>
    <property type="match status" value="1"/>
</dbReference>
<protein>
    <submittedName>
        <fullName evidence="6">Arabinose operon regulatory protein</fullName>
    </submittedName>
</protein>
<dbReference type="Proteomes" id="UP000229757">
    <property type="component" value="Chromosome"/>
</dbReference>
<evidence type="ECO:0000256" key="3">
    <source>
        <dbReference type="ARBA" id="ARBA00023159"/>
    </source>
</evidence>
<dbReference type="KEGG" id="rfo:REIFOR_00790"/>
<keyword evidence="3" id="KW-0010">Activator</keyword>
<keyword evidence="4" id="KW-0804">Transcription</keyword>
<dbReference type="NCBIfam" id="NF007860">
    <property type="entry name" value="PRK10572.1"/>
    <property type="match status" value="1"/>
</dbReference>
<dbReference type="AlphaFoldDB" id="A0A2K8KM81"/>
<dbReference type="SUPFAM" id="SSF46689">
    <property type="entry name" value="Homeodomain-like"/>
    <property type="match status" value="2"/>
</dbReference>
<dbReference type="InterPro" id="IPR020449">
    <property type="entry name" value="Tscrpt_reg_AraC-type_HTH"/>
</dbReference>
<dbReference type="GO" id="GO:0003700">
    <property type="term" value="F:DNA-binding transcription factor activity"/>
    <property type="evidence" value="ECO:0007669"/>
    <property type="project" value="InterPro"/>
</dbReference>
<dbReference type="RefSeq" id="WP_100256333.1">
    <property type="nucleotide sequence ID" value="NZ_CP011797.1"/>
</dbReference>
<dbReference type="SUPFAM" id="SSF51215">
    <property type="entry name" value="Regulatory protein AraC"/>
    <property type="match status" value="1"/>
</dbReference>
<dbReference type="InterPro" id="IPR037923">
    <property type="entry name" value="HTH-like"/>
</dbReference>
<keyword evidence="1" id="KW-0805">Transcription regulation</keyword>
<evidence type="ECO:0000256" key="1">
    <source>
        <dbReference type="ARBA" id="ARBA00023015"/>
    </source>
</evidence>
<evidence type="ECO:0000256" key="2">
    <source>
        <dbReference type="ARBA" id="ARBA00023125"/>
    </source>
</evidence>
<sequence length="285" mass="32862">MTDENLDPLKPGYPFNAHLVSGITPIVKGDELDFWIDRPKGLKGIILNLTVSGAGLVFPGTPQEQTVRSGNLMLIPAGTKHDYGRHPDFHNWYHRWVYFRPRATWMDWLKWTKTHNGVGFLDLEECKTCEALPIIEPLFQSIDQSCKTHSIVAEELSLNLLEQVLIRCREYDNARPKLPVDHRILRVCQFINENLSKELSVEELSRVACMSNSRFSHLFKKQLGVSVRQWIEDQRISLARQLLITTDLAVNQISGYLGYQDALYFSRVFKKNLGVSPRDFRQTHL</sequence>
<name>A0A2K8KM81_9GAMM</name>
<feature type="domain" description="HTH araC/xylS-type" evidence="5">
    <location>
        <begin position="185"/>
        <end position="283"/>
    </location>
</feature>
<dbReference type="Gene3D" id="1.10.10.60">
    <property type="entry name" value="Homeodomain-like"/>
    <property type="match status" value="2"/>
</dbReference>
<proteinExistence type="predicted"/>
<reference evidence="6 7" key="1">
    <citation type="journal article" date="2017" name="Environ. Microbiol.">
        <title>Genomic and physiological analyses of 'Reinekea forsetii' reveal a versatile opportunistic lifestyle during spring algae blooms.</title>
        <authorList>
            <person name="Avci B."/>
            <person name="Hahnke R.L."/>
            <person name="Chafee M."/>
            <person name="Fischer T."/>
            <person name="Gruber-Vodicka H."/>
            <person name="Tegetmeyer H.E."/>
            <person name="Harder J."/>
            <person name="Fuchs B.M."/>
            <person name="Amann R.I."/>
            <person name="Teeling H."/>
        </authorList>
    </citation>
    <scope>NUCLEOTIDE SEQUENCE [LARGE SCALE GENOMIC DNA]</scope>
    <source>
        <strain evidence="6 7">Hel1_31_D35</strain>
    </source>
</reference>
<dbReference type="InterPro" id="IPR009057">
    <property type="entry name" value="Homeodomain-like_sf"/>
</dbReference>
<dbReference type="OrthoDB" id="9803764at2"/>
<dbReference type="PROSITE" id="PS01124">
    <property type="entry name" value="HTH_ARAC_FAMILY_2"/>
    <property type="match status" value="1"/>
</dbReference>
<dbReference type="Pfam" id="PF12833">
    <property type="entry name" value="HTH_18"/>
    <property type="match status" value="1"/>
</dbReference>
<evidence type="ECO:0000313" key="6">
    <source>
        <dbReference type="EMBL" id="ATX75958.1"/>
    </source>
</evidence>
<dbReference type="GO" id="GO:0043565">
    <property type="term" value="F:sequence-specific DNA binding"/>
    <property type="evidence" value="ECO:0007669"/>
    <property type="project" value="InterPro"/>
</dbReference>
<evidence type="ECO:0000259" key="5">
    <source>
        <dbReference type="PROSITE" id="PS01124"/>
    </source>
</evidence>
<dbReference type="PANTHER" id="PTHR43280">
    <property type="entry name" value="ARAC-FAMILY TRANSCRIPTIONAL REGULATOR"/>
    <property type="match status" value="1"/>
</dbReference>
<dbReference type="PANTHER" id="PTHR43280:SF25">
    <property type="entry name" value="ARABINOSE OPERON REGULATORY PROTEIN"/>
    <property type="match status" value="1"/>
</dbReference>
<dbReference type="PRINTS" id="PR00032">
    <property type="entry name" value="HTHARAC"/>
</dbReference>
<accession>A0A2K8KM81</accession>